<name>A0A5N5H4H9_9ROSA</name>
<comment type="subunit">
    <text evidence="1">Interacts with the CDC2 protein kinase to form a serine/threonine kinase holoenzyme complex also known as maturation promoting factor (MPF). The cyclin subunit imparts substrate specificity to the complex.</text>
</comment>
<evidence type="ECO:0000256" key="6">
    <source>
        <dbReference type="RuleBase" id="RU000383"/>
    </source>
</evidence>
<dbReference type="OrthoDB" id="10264655at2759"/>
<reference evidence="8 9" key="1">
    <citation type="submission" date="2019-09" db="EMBL/GenBank/DDBJ databases">
        <authorList>
            <person name="Ou C."/>
        </authorList>
    </citation>
    <scope>NUCLEOTIDE SEQUENCE [LARGE SCALE GENOMIC DNA]</scope>
    <source>
        <strain evidence="8">S2</strain>
        <tissue evidence="8">Leaf</tissue>
    </source>
</reference>
<comment type="similarity">
    <text evidence="6">Belongs to the cyclin family.</text>
</comment>
<evidence type="ECO:0000313" key="8">
    <source>
        <dbReference type="EMBL" id="KAB2622836.1"/>
    </source>
</evidence>
<keyword evidence="3 6" id="KW-0195">Cyclin</keyword>
<evidence type="ECO:0000256" key="2">
    <source>
        <dbReference type="ARBA" id="ARBA00022618"/>
    </source>
</evidence>
<evidence type="ECO:0000256" key="5">
    <source>
        <dbReference type="ARBA" id="ARBA00032263"/>
    </source>
</evidence>
<keyword evidence="2" id="KW-0132">Cell division</keyword>
<dbReference type="InterPro" id="IPR004367">
    <property type="entry name" value="Cyclin_C-dom"/>
</dbReference>
<dbReference type="GO" id="GO:0006357">
    <property type="term" value="P:regulation of transcription by RNA polymerase II"/>
    <property type="evidence" value="ECO:0007669"/>
    <property type="project" value="InterPro"/>
</dbReference>
<dbReference type="InterPro" id="IPR013763">
    <property type="entry name" value="Cyclin-like_dom"/>
</dbReference>
<protein>
    <recommendedName>
        <fullName evidence="5">B-like cyclin</fullName>
    </recommendedName>
</protein>
<proteinExistence type="inferred from homology"/>
<reference evidence="9" key="2">
    <citation type="submission" date="2019-10" db="EMBL/GenBank/DDBJ databases">
        <title>A de novo genome assembly of a pear dwarfing rootstock.</title>
        <authorList>
            <person name="Wang F."/>
            <person name="Wang J."/>
            <person name="Li S."/>
            <person name="Zhang Y."/>
            <person name="Fang M."/>
            <person name="Ma L."/>
            <person name="Zhao Y."/>
            <person name="Jiang S."/>
        </authorList>
    </citation>
    <scope>NUCLEOTIDE SEQUENCE [LARGE SCALE GENOMIC DNA]</scope>
</reference>
<dbReference type="InterPro" id="IPR036915">
    <property type="entry name" value="Cyclin-like_sf"/>
</dbReference>
<evidence type="ECO:0000313" key="9">
    <source>
        <dbReference type="Proteomes" id="UP000327157"/>
    </source>
</evidence>
<sequence length="316" mass="35679">MGGTGKWYFTKGEIETETPSRRDGISRMKESELRRSYCLFQREFGTKLKVGRVTISTAMMLCHQFYMRQSHGKNDWKIVATSSMLLACKLVDEVRFLNDIVFVGYEIGEKFESSQKSSSGGSIRQREFFRKQRDLILLGERLVMQTIGFEFDRIKLPFDPLTSALKRLNCSSSGDLGMLTKSLIEECLQTTLCLEFKPHCIAAGSVAVAAEILKVPIPSTGVPQMNGKVWWHEFEVSPQQLREVVRRMQGMLTRKADGKQALCRPPLPKSNNRNNKVIQHEISSRNPSASCSSSQSCVSIEATVDSHPTKKQRTSL</sequence>
<accession>A0A5N5H4H9</accession>
<feature type="domain" description="Cyclin-like" evidence="7">
    <location>
        <begin position="39"/>
        <end position="145"/>
    </location>
</feature>
<evidence type="ECO:0000256" key="3">
    <source>
        <dbReference type="ARBA" id="ARBA00023127"/>
    </source>
</evidence>
<dbReference type="PANTHER" id="PTHR10026">
    <property type="entry name" value="CYCLIN"/>
    <property type="match status" value="1"/>
</dbReference>
<dbReference type="GO" id="GO:0016538">
    <property type="term" value="F:cyclin-dependent protein serine/threonine kinase regulator activity"/>
    <property type="evidence" value="ECO:0007669"/>
    <property type="project" value="InterPro"/>
</dbReference>
<dbReference type="InterPro" id="IPR006671">
    <property type="entry name" value="Cyclin_N"/>
</dbReference>
<gene>
    <name evidence="8" type="ORF">D8674_025018</name>
</gene>
<dbReference type="EMBL" id="SMOL01000231">
    <property type="protein sequence ID" value="KAB2622836.1"/>
    <property type="molecule type" value="Genomic_DNA"/>
</dbReference>
<dbReference type="SMART" id="SM00385">
    <property type="entry name" value="CYCLIN"/>
    <property type="match status" value="2"/>
</dbReference>
<comment type="caution">
    <text evidence="8">The sequence shown here is derived from an EMBL/GenBank/DDBJ whole genome shotgun (WGS) entry which is preliminary data.</text>
</comment>
<dbReference type="InterPro" id="IPR043198">
    <property type="entry name" value="Cyclin/Ssn8"/>
</dbReference>
<evidence type="ECO:0000256" key="1">
    <source>
        <dbReference type="ARBA" id="ARBA00011177"/>
    </source>
</evidence>
<organism evidence="8 9">
    <name type="scientific">Pyrus ussuriensis x Pyrus communis</name>
    <dbReference type="NCBI Taxonomy" id="2448454"/>
    <lineage>
        <taxon>Eukaryota</taxon>
        <taxon>Viridiplantae</taxon>
        <taxon>Streptophyta</taxon>
        <taxon>Embryophyta</taxon>
        <taxon>Tracheophyta</taxon>
        <taxon>Spermatophyta</taxon>
        <taxon>Magnoliopsida</taxon>
        <taxon>eudicotyledons</taxon>
        <taxon>Gunneridae</taxon>
        <taxon>Pentapetalae</taxon>
        <taxon>rosids</taxon>
        <taxon>fabids</taxon>
        <taxon>Rosales</taxon>
        <taxon>Rosaceae</taxon>
        <taxon>Amygdaloideae</taxon>
        <taxon>Maleae</taxon>
        <taxon>Pyrus</taxon>
    </lineage>
</organism>
<feature type="domain" description="Cyclin-like" evidence="7">
    <location>
        <begin position="159"/>
        <end position="250"/>
    </location>
</feature>
<dbReference type="GO" id="GO:0051301">
    <property type="term" value="P:cell division"/>
    <property type="evidence" value="ECO:0007669"/>
    <property type="project" value="UniProtKB-KW"/>
</dbReference>
<evidence type="ECO:0000256" key="4">
    <source>
        <dbReference type="ARBA" id="ARBA00023306"/>
    </source>
</evidence>
<reference evidence="8 9" key="3">
    <citation type="submission" date="2019-11" db="EMBL/GenBank/DDBJ databases">
        <title>A de novo genome assembly of a pear dwarfing rootstock.</title>
        <authorList>
            <person name="Wang F."/>
            <person name="Wang J."/>
            <person name="Li S."/>
            <person name="Zhang Y."/>
            <person name="Fang M."/>
            <person name="Ma L."/>
            <person name="Zhao Y."/>
            <person name="Jiang S."/>
        </authorList>
    </citation>
    <scope>NUCLEOTIDE SEQUENCE [LARGE SCALE GENOMIC DNA]</scope>
    <source>
        <strain evidence="8">S2</strain>
        <tissue evidence="8">Leaf</tissue>
    </source>
</reference>
<dbReference type="AlphaFoldDB" id="A0A5N5H4H9"/>
<dbReference type="Pfam" id="PF02984">
    <property type="entry name" value="Cyclin_C"/>
    <property type="match status" value="1"/>
</dbReference>
<dbReference type="Pfam" id="PF00134">
    <property type="entry name" value="Cyclin_N"/>
    <property type="match status" value="1"/>
</dbReference>
<keyword evidence="4" id="KW-0131">Cell cycle</keyword>
<evidence type="ECO:0000259" key="7">
    <source>
        <dbReference type="SMART" id="SM00385"/>
    </source>
</evidence>
<dbReference type="Proteomes" id="UP000327157">
    <property type="component" value="Chromosome 4"/>
</dbReference>
<dbReference type="Gene3D" id="1.10.472.10">
    <property type="entry name" value="Cyclin-like"/>
    <property type="match status" value="2"/>
</dbReference>
<keyword evidence="9" id="KW-1185">Reference proteome</keyword>
<dbReference type="SUPFAM" id="SSF47954">
    <property type="entry name" value="Cyclin-like"/>
    <property type="match status" value="2"/>
</dbReference>